<feature type="transmembrane region" description="Helical" evidence="1">
    <location>
        <begin position="69"/>
        <end position="92"/>
    </location>
</feature>
<keyword evidence="1" id="KW-0812">Transmembrane</keyword>
<dbReference type="AlphaFoldDB" id="A0A5M8FK73"/>
<keyword evidence="3" id="KW-1185">Reference proteome</keyword>
<gene>
    <name evidence="2" type="ORF">F2Q65_09365</name>
</gene>
<dbReference type="Proteomes" id="UP000322981">
    <property type="component" value="Unassembled WGS sequence"/>
</dbReference>
<feature type="transmembrane region" description="Helical" evidence="1">
    <location>
        <begin position="104"/>
        <end position="128"/>
    </location>
</feature>
<keyword evidence="1" id="KW-0472">Membrane</keyword>
<name>A0A5M8FK73_9GAMM</name>
<reference evidence="2 3" key="1">
    <citation type="submission" date="2019-09" db="EMBL/GenBank/DDBJ databases">
        <title>Whole-genome sequence of the purple sulfur bacterium Thiohalocapsa marina DSM 19078.</title>
        <authorList>
            <person name="Kyndt J.A."/>
            <person name="Meyer T.E."/>
        </authorList>
    </citation>
    <scope>NUCLEOTIDE SEQUENCE [LARGE SCALE GENOMIC DNA]</scope>
    <source>
        <strain evidence="2 3">DSM 19078</strain>
    </source>
</reference>
<feature type="transmembrane region" description="Helical" evidence="1">
    <location>
        <begin position="29"/>
        <end position="57"/>
    </location>
</feature>
<protein>
    <recommendedName>
        <fullName evidence="4">MotA/TolQ/ExbB proton channel domain-containing protein</fullName>
    </recommendedName>
</protein>
<evidence type="ECO:0000313" key="3">
    <source>
        <dbReference type="Proteomes" id="UP000322981"/>
    </source>
</evidence>
<proteinExistence type="predicted"/>
<comment type="caution">
    <text evidence="2">The sequence shown here is derived from an EMBL/GenBank/DDBJ whole genome shotgun (WGS) entry which is preliminary data.</text>
</comment>
<evidence type="ECO:0000256" key="1">
    <source>
        <dbReference type="SAM" id="Phobius"/>
    </source>
</evidence>
<evidence type="ECO:0008006" key="4">
    <source>
        <dbReference type="Google" id="ProtNLM"/>
    </source>
</evidence>
<evidence type="ECO:0000313" key="2">
    <source>
        <dbReference type="EMBL" id="KAA6185298.1"/>
    </source>
</evidence>
<dbReference type="RefSeq" id="WP_150092706.1">
    <property type="nucleotide sequence ID" value="NZ_VWXX01000011.1"/>
</dbReference>
<dbReference type="EMBL" id="VWXX01000011">
    <property type="protein sequence ID" value="KAA6185298.1"/>
    <property type="molecule type" value="Genomic_DNA"/>
</dbReference>
<dbReference type="OrthoDB" id="9798009at2"/>
<organism evidence="2 3">
    <name type="scientific">Thiohalocapsa marina</name>
    <dbReference type="NCBI Taxonomy" id="424902"/>
    <lineage>
        <taxon>Bacteria</taxon>
        <taxon>Pseudomonadati</taxon>
        <taxon>Pseudomonadota</taxon>
        <taxon>Gammaproteobacteria</taxon>
        <taxon>Chromatiales</taxon>
        <taxon>Chromatiaceae</taxon>
        <taxon>Thiohalocapsa</taxon>
    </lineage>
</organism>
<accession>A0A5M8FK73</accession>
<dbReference type="SUPFAM" id="SSF58113">
    <property type="entry name" value="Apolipoprotein A-I"/>
    <property type="match status" value="1"/>
</dbReference>
<keyword evidence="1" id="KW-1133">Transmembrane helix</keyword>
<dbReference type="Gene3D" id="1.20.120.20">
    <property type="entry name" value="Apolipoprotein"/>
    <property type="match status" value="2"/>
</dbReference>
<sequence length="735" mass="80389">MPTITQQRQMNGEIAMSGSLSLGRELEAFLFNAQATVITEAFLWLLACIFVIALLLSRTQAGQRFVRDAPTLLTSAGILGTFVGIVVGLLHFEPGNIDASIPALLAGLKTAFITSLAGMGSAILLKILSTTPLLTPRQRSQTDSTASPEAILAVLREQQAGITALHAAIASKEETSVVGQLVLSRQAQADENSETRKAITDLKQAISGTAAGSLVGQLTLLRDEQTQRHQALMQAREEDRAHLDALADKLWQALNNFAEMLSKSASEQVINALKEVIVDFNRNLTEQFGENFKALDASVQKLVQWQENYRLQLEQMTQQYALGVQAITQTEASVAQISHESQQIPVTMEKLKTVMVTNQHQLDELGNHLEVFRDMRDKAVEAVPEIRSQVQKTVDDVAASVKAANDHYSILLERSEGFIKDHDEKSRALLQAFVTTTEEGMQQVKTGLETGANDFKDAIAANAKQFGEQVQTLLNDATQQVGDSVNTASEHYRKLLDLSDAYIEAHDQKTQELLDRFIKTTGDGIDKVRDGLESSATATKTAILNGAEEFGNSVERLKANLTATSDQIAIQSDQIRQQLEDTFKDVNAHVRDITGALSKESTTLSSTLKATGEQVMRDTQTTQQQVADSIGQMQKRLEAVLEETVGAQTRAMDRTVQALETHMRDAIAKTGDGVNAQLSAIDQAMQREVQSVMEEMGRALAQISGRFTQDYTNLVGAMQQVVAQGSSTQPQRRVQ</sequence>